<reference evidence="2" key="1">
    <citation type="submission" date="2018-06" db="EMBL/GenBank/DDBJ databases">
        <authorList>
            <person name="Zhirakovskaya E."/>
        </authorList>
    </citation>
    <scope>NUCLEOTIDE SEQUENCE</scope>
</reference>
<keyword evidence="1" id="KW-0812">Transmembrane</keyword>
<evidence type="ECO:0000256" key="1">
    <source>
        <dbReference type="SAM" id="Phobius"/>
    </source>
</evidence>
<keyword evidence="1" id="KW-1133">Transmembrane helix</keyword>
<gene>
    <name evidence="2" type="ORF">MNBD_ALPHA06-1259</name>
</gene>
<feature type="transmembrane region" description="Helical" evidence="1">
    <location>
        <begin position="166"/>
        <end position="184"/>
    </location>
</feature>
<organism evidence="2">
    <name type="scientific">hydrothermal vent metagenome</name>
    <dbReference type="NCBI Taxonomy" id="652676"/>
    <lineage>
        <taxon>unclassified sequences</taxon>
        <taxon>metagenomes</taxon>
        <taxon>ecological metagenomes</taxon>
    </lineage>
</organism>
<feature type="transmembrane region" description="Helical" evidence="1">
    <location>
        <begin position="100"/>
        <end position="118"/>
    </location>
</feature>
<feature type="transmembrane region" description="Helical" evidence="1">
    <location>
        <begin position="139"/>
        <end position="160"/>
    </location>
</feature>
<protein>
    <submittedName>
        <fullName evidence="2">Uncharacterized protein</fullName>
    </submittedName>
</protein>
<feature type="transmembrane region" description="Helical" evidence="1">
    <location>
        <begin position="7"/>
        <end position="27"/>
    </location>
</feature>
<keyword evidence="1" id="KW-0472">Membrane</keyword>
<accession>A0A3B0S7B3</accession>
<sequence>MIHNKTLSNLAPAVTFSVLALGVWMWLLKPELLGLAIIAAGFLPAAWLFTFVINRAKPTAKGNQELRSAITAAGLLLALSLGLSIAEIYQALAPSMSERINSVALGLVLIIMGNYLPKMLQPIKQDKVAAQTGQEMRRFAGWTFVITGFAYALISMFAPIATASTLATYSVILGLAIIAIRFIWIKIER</sequence>
<feature type="transmembrane region" description="Helical" evidence="1">
    <location>
        <begin position="66"/>
        <end position="88"/>
    </location>
</feature>
<dbReference type="EMBL" id="UOEE01000230">
    <property type="protein sequence ID" value="VAV96726.1"/>
    <property type="molecule type" value="Genomic_DNA"/>
</dbReference>
<proteinExistence type="predicted"/>
<name>A0A3B0S7B3_9ZZZZ</name>
<dbReference type="AlphaFoldDB" id="A0A3B0S7B3"/>
<feature type="transmembrane region" description="Helical" evidence="1">
    <location>
        <begin position="33"/>
        <end position="54"/>
    </location>
</feature>
<evidence type="ECO:0000313" key="2">
    <source>
        <dbReference type="EMBL" id="VAV96726.1"/>
    </source>
</evidence>